<evidence type="ECO:0000313" key="2">
    <source>
        <dbReference type="EMBL" id="JAH80353.1"/>
    </source>
</evidence>
<dbReference type="EMBL" id="GBXM01042516">
    <property type="protein sequence ID" value="JAH66061.1"/>
    <property type="molecule type" value="Transcribed_RNA"/>
</dbReference>
<reference evidence="2" key="1">
    <citation type="submission" date="2014-11" db="EMBL/GenBank/DDBJ databases">
        <authorList>
            <person name="Amaro Gonzalez C."/>
        </authorList>
    </citation>
    <scope>NUCLEOTIDE SEQUENCE</scope>
</reference>
<evidence type="ECO:0000256" key="1">
    <source>
        <dbReference type="SAM" id="MobiDB-lite"/>
    </source>
</evidence>
<protein>
    <submittedName>
        <fullName evidence="2">Uncharacterized protein</fullName>
    </submittedName>
</protein>
<proteinExistence type="predicted"/>
<reference evidence="2" key="2">
    <citation type="journal article" date="2015" name="Fish Shellfish Immunol.">
        <title>Early steps in the European eel (Anguilla anguilla)-Vibrio vulnificus interaction in the gills: Role of the RtxA13 toxin.</title>
        <authorList>
            <person name="Callol A."/>
            <person name="Pajuelo D."/>
            <person name="Ebbesson L."/>
            <person name="Teles M."/>
            <person name="MacKenzie S."/>
            <person name="Amaro C."/>
        </authorList>
    </citation>
    <scope>NUCLEOTIDE SEQUENCE</scope>
</reference>
<name>A0A0E9VSU6_ANGAN</name>
<dbReference type="EMBL" id="GBXM01028224">
    <property type="protein sequence ID" value="JAH80353.1"/>
    <property type="molecule type" value="Transcribed_RNA"/>
</dbReference>
<accession>A0A0E9VSU6</accession>
<dbReference type="AlphaFoldDB" id="A0A0E9VSU6"/>
<organism evidence="2">
    <name type="scientific">Anguilla anguilla</name>
    <name type="common">European freshwater eel</name>
    <name type="synonym">Muraena anguilla</name>
    <dbReference type="NCBI Taxonomy" id="7936"/>
    <lineage>
        <taxon>Eukaryota</taxon>
        <taxon>Metazoa</taxon>
        <taxon>Chordata</taxon>
        <taxon>Craniata</taxon>
        <taxon>Vertebrata</taxon>
        <taxon>Euteleostomi</taxon>
        <taxon>Actinopterygii</taxon>
        <taxon>Neopterygii</taxon>
        <taxon>Teleostei</taxon>
        <taxon>Anguilliformes</taxon>
        <taxon>Anguillidae</taxon>
        <taxon>Anguilla</taxon>
    </lineage>
</organism>
<feature type="region of interest" description="Disordered" evidence="1">
    <location>
        <begin position="1"/>
        <end position="26"/>
    </location>
</feature>
<sequence length="26" mass="2695">MISMTWLGSPSPRLTSLSATPSICGT</sequence>